<protein>
    <recommendedName>
        <fullName evidence="3">DUF674 domain-containing protein</fullName>
    </recommendedName>
</protein>
<dbReference type="PaxDb" id="4081-Solyc06g069810.1.1"/>
<dbReference type="AlphaFoldDB" id="K4C8F3"/>
<dbReference type="HOGENOM" id="CLU_030757_3_1_1"/>
<accession>K4C8F3</accession>
<reference evidence="1" key="1">
    <citation type="journal article" date="2012" name="Nature">
        <title>The tomato genome sequence provides insights into fleshy fruit evolution.</title>
        <authorList>
            <consortium name="Tomato Genome Consortium"/>
        </authorList>
    </citation>
    <scope>NUCLEOTIDE SEQUENCE [LARGE SCALE GENOMIC DNA]</scope>
    <source>
        <strain evidence="1">cv. Heinz 1706</strain>
    </source>
</reference>
<dbReference type="Pfam" id="PF05056">
    <property type="entry name" value="DUF674"/>
    <property type="match status" value="1"/>
</dbReference>
<dbReference type="GeneID" id="101257675"/>
<dbReference type="KEGG" id="sly:101257675"/>
<dbReference type="Proteomes" id="UP000004994">
    <property type="component" value="Chromosome 6"/>
</dbReference>
<dbReference type="OrthoDB" id="1287966at2759"/>
<dbReference type="RefSeq" id="XP_004242170.1">
    <property type="nucleotide sequence ID" value="XM_004242122.1"/>
</dbReference>
<dbReference type="eggNOG" id="KOG0017">
    <property type="taxonomic scope" value="Eukaryota"/>
</dbReference>
<dbReference type="PhylomeDB" id="K4C8F3"/>
<evidence type="ECO:0000313" key="2">
    <source>
        <dbReference type="Proteomes" id="UP000004994"/>
    </source>
</evidence>
<dbReference type="EnsemblPlants" id="Solyc06g069810.1.1">
    <property type="protein sequence ID" value="Solyc06g069810.1.1"/>
    <property type="gene ID" value="Solyc06g069810.1"/>
</dbReference>
<evidence type="ECO:0008006" key="3">
    <source>
        <dbReference type="Google" id="ProtNLM"/>
    </source>
</evidence>
<dbReference type="InterPro" id="IPR007750">
    <property type="entry name" value="DUF674"/>
</dbReference>
<dbReference type="InParanoid" id="K4C8F3"/>
<reference evidence="1" key="2">
    <citation type="submission" date="2015-06" db="UniProtKB">
        <authorList>
            <consortium name="EnsemblPlants"/>
        </authorList>
    </citation>
    <scope>IDENTIFICATION</scope>
    <source>
        <strain evidence="1">cv. Heinz 1706</strain>
    </source>
</reference>
<dbReference type="OMA" id="CGNQMAA"/>
<dbReference type="PANTHER" id="PTHR33103">
    <property type="entry name" value="OS01G0153900 PROTEIN"/>
    <property type="match status" value="1"/>
</dbReference>
<name>K4C8F3_SOLLC</name>
<keyword evidence="2" id="KW-1185">Reference proteome</keyword>
<organism evidence="1">
    <name type="scientific">Solanum lycopersicum</name>
    <name type="common">Tomato</name>
    <name type="synonym">Lycopersicon esculentum</name>
    <dbReference type="NCBI Taxonomy" id="4081"/>
    <lineage>
        <taxon>Eukaryota</taxon>
        <taxon>Viridiplantae</taxon>
        <taxon>Streptophyta</taxon>
        <taxon>Embryophyta</taxon>
        <taxon>Tracheophyta</taxon>
        <taxon>Spermatophyta</taxon>
        <taxon>Magnoliopsida</taxon>
        <taxon>eudicotyledons</taxon>
        <taxon>Gunneridae</taxon>
        <taxon>Pentapetalae</taxon>
        <taxon>asterids</taxon>
        <taxon>lamiids</taxon>
        <taxon>Solanales</taxon>
        <taxon>Solanaceae</taxon>
        <taxon>Solanoideae</taxon>
        <taxon>Solaneae</taxon>
        <taxon>Solanum</taxon>
        <taxon>Solanum subgen. Lycopersicon</taxon>
    </lineage>
</organism>
<gene>
    <name evidence="1" type="primary">LOC101257675</name>
</gene>
<evidence type="ECO:0000313" key="1">
    <source>
        <dbReference type="EnsemblPlants" id="Solyc06g069810.1.1"/>
    </source>
</evidence>
<dbReference type="PANTHER" id="PTHR33103:SF108">
    <property type="entry name" value="DUF674 DOMAIN-CONTAINING PROTEIN"/>
    <property type="match status" value="1"/>
</dbReference>
<dbReference type="Gramene" id="Solyc06g069810.1.1">
    <property type="protein sequence ID" value="Solyc06g069810.1.1"/>
    <property type="gene ID" value="Solyc06g069810.1"/>
</dbReference>
<sequence length="244" mass="26969">MTTCDSKLSLKLLIDPKAKKVLFAEAEKDCVDFLFHILSLPVSTVIRLLKTKGLNYGCLPNLYDSVENLNETYIQSNQDKNILLKPKSPVGIFSVPFLALSDVPAQKISYGCSRYACGSNSYSIYYVTDVPNSQCPNCEYPMSRKLTYLVPQGVNKPVGTTGTGFVKEAVKYMVMDDLVVKPISVVSSITALNSYFNVKDVSSLQEKVVNLGMKEALKLLKASFESKTVLTSVFMTSAKRKRAL</sequence>
<proteinExistence type="predicted"/>